<dbReference type="Gene3D" id="3.40.710.10">
    <property type="entry name" value="DD-peptidase/beta-lactamase superfamily"/>
    <property type="match status" value="1"/>
</dbReference>
<feature type="region of interest" description="Disordered" evidence="3">
    <location>
        <begin position="113"/>
        <end position="132"/>
    </location>
</feature>
<evidence type="ECO:0000256" key="3">
    <source>
        <dbReference type="SAM" id="MobiDB-lite"/>
    </source>
</evidence>
<dbReference type="GO" id="GO:0004185">
    <property type="term" value="F:serine-type carboxypeptidase activity"/>
    <property type="evidence" value="ECO:0007669"/>
    <property type="project" value="InterPro"/>
</dbReference>
<accession>S9R355</accession>
<evidence type="ECO:0000313" key="5">
    <source>
        <dbReference type="Proteomes" id="UP000015346"/>
    </source>
</evidence>
<keyword evidence="4" id="KW-0121">Carboxypeptidase</keyword>
<dbReference type="InterPro" id="IPR000667">
    <property type="entry name" value="Peptidase_S13"/>
</dbReference>
<evidence type="ECO:0000256" key="1">
    <source>
        <dbReference type="ARBA" id="ARBA00006096"/>
    </source>
</evidence>
<proteinExistence type="inferred from homology"/>
<gene>
    <name evidence="4" type="ORF">ruthe_01162</name>
</gene>
<dbReference type="PANTHER" id="PTHR30023">
    <property type="entry name" value="D-ALANYL-D-ALANINE CARBOXYPEPTIDASE"/>
    <property type="match status" value="1"/>
</dbReference>
<keyword evidence="5" id="KW-1185">Reference proteome</keyword>
<comment type="similarity">
    <text evidence="1">Belongs to the peptidase S13 family.</text>
</comment>
<dbReference type="STRING" id="1123069.ruthe_01162"/>
<protein>
    <submittedName>
        <fullName evidence="4">D-alanyl-D-alanine carboxypeptidase (Penicillin-binding protein 4)</fullName>
    </submittedName>
</protein>
<dbReference type="SUPFAM" id="SSF56601">
    <property type="entry name" value="beta-lactamase/transpeptidase-like"/>
    <property type="match status" value="1"/>
</dbReference>
<dbReference type="PANTHER" id="PTHR30023:SF0">
    <property type="entry name" value="PENICILLIN-SENSITIVE CARBOXYPEPTIDASE A"/>
    <property type="match status" value="1"/>
</dbReference>
<sequence>MGGPPSPHVEEIAPEQLDHLAYNPSLSGLNLNFNRVFFAWQREGSGWRLSLDARGDRYRPEVQIARITAEPRSLPVYTYRREAGIDVWTVADRQLGESGSRWLPVRDPALYAGQGLPRSGEGDGHDPAPAAPIAALPEGAVELAALESDRLEAILIDMLRYSTNLTAEAVGLAASQGRGLTPLSPAESASAMTRWIRRRTGARMHLVDHSGLGGESRMTAQEMAIMLAAPGVMETLRPLLRDIPLTDAAGTPLPLPPAIVRAKTGTLNFVSTLAGYARTTPGADLAFAIFAADPERRAAASTSEEEIPPGSRDWIARARRLQQRLLQRWGTIG</sequence>
<dbReference type="GO" id="GO:0006508">
    <property type="term" value="P:proteolysis"/>
    <property type="evidence" value="ECO:0007669"/>
    <property type="project" value="InterPro"/>
</dbReference>
<dbReference type="GO" id="GO:0000270">
    <property type="term" value="P:peptidoglycan metabolic process"/>
    <property type="evidence" value="ECO:0007669"/>
    <property type="project" value="TreeGrafter"/>
</dbReference>
<evidence type="ECO:0000313" key="4">
    <source>
        <dbReference type="EMBL" id="EPX86347.1"/>
    </source>
</evidence>
<dbReference type="HOGENOM" id="CLU_833893_0_0_5"/>
<keyword evidence="2" id="KW-0378">Hydrolase</keyword>
<reference evidence="4 5" key="1">
    <citation type="journal article" date="2013" name="Stand. Genomic Sci.">
        <title>Genome sequence of the reddish-pigmented Rubellimicrobium thermophilum type strain (DSM 16684(T)), a member of the Roseobacter clade.</title>
        <authorList>
            <person name="Fiebig A."/>
            <person name="Riedel T."/>
            <person name="Gronow S."/>
            <person name="Petersen J."/>
            <person name="Klenk H.P."/>
            <person name="Goker M."/>
        </authorList>
    </citation>
    <scope>NUCLEOTIDE SEQUENCE [LARGE SCALE GENOMIC DNA]</scope>
    <source>
        <strain evidence="4 5">DSM 16684</strain>
    </source>
</reference>
<organism evidence="4 5">
    <name type="scientific">Rubellimicrobium thermophilum DSM 16684</name>
    <dbReference type="NCBI Taxonomy" id="1123069"/>
    <lineage>
        <taxon>Bacteria</taxon>
        <taxon>Pseudomonadati</taxon>
        <taxon>Pseudomonadota</taxon>
        <taxon>Alphaproteobacteria</taxon>
        <taxon>Rhodobacterales</taxon>
        <taxon>Roseobacteraceae</taxon>
        <taxon>Rubellimicrobium</taxon>
    </lineage>
</organism>
<dbReference type="Proteomes" id="UP000015346">
    <property type="component" value="Unassembled WGS sequence"/>
</dbReference>
<dbReference type="EMBL" id="AOLV01000010">
    <property type="protein sequence ID" value="EPX86347.1"/>
    <property type="molecule type" value="Genomic_DNA"/>
</dbReference>
<dbReference type="RefSeq" id="WP_021097255.1">
    <property type="nucleotide sequence ID" value="NZ_KE557320.1"/>
</dbReference>
<dbReference type="AlphaFoldDB" id="S9R355"/>
<dbReference type="PATRIC" id="fig|1123069.3.peg.1133"/>
<dbReference type="InterPro" id="IPR012338">
    <property type="entry name" value="Beta-lactam/transpept-like"/>
</dbReference>
<evidence type="ECO:0000256" key="2">
    <source>
        <dbReference type="ARBA" id="ARBA00022801"/>
    </source>
</evidence>
<keyword evidence="4" id="KW-0645">Protease</keyword>
<name>S9R355_9RHOB</name>
<comment type="caution">
    <text evidence="4">The sequence shown here is derived from an EMBL/GenBank/DDBJ whole genome shotgun (WGS) entry which is preliminary data.</text>
</comment>
<dbReference type="Pfam" id="PF02113">
    <property type="entry name" value="Peptidase_S13"/>
    <property type="match status" value="1"/>
</dbReference>